<evidence type="ECO:0000259" key="1">
    <source>
        <dbReference type="Pfam" id="PF13380"/>
    </source>
</evidence>
<dbReference type="RefSeq" id="WP_094367448.1">
    <property type="nucleotide sequence ID" value="NZ_NOJY02000012.1"/>
</dbReference>
<organism evidence="2 3">
    <name type="scientific">Romboutsia weinsteinii</name>
    <dbReference type="NCBI Taxonomy" id="2020949"/>
    <lineage>
        <taxon>Bacteria</taxon>
        <taxon>Bacillati</taxon>
        <taxon>Bacillota</taxon>
        <taxon>Clostridia</taxon>
        <taxon>Peptostreptococcales</taxon>
        <taxon>Peptostreptococcaceae</taxon>
        <taxon>Romboutsia</taxon>
    </lineage>
</organism>
<reference evidence="2 3" key="1">
    <citation type="journal article" date="2017" name="Genome Announc.">
        <title>Draft Genome Sequence of Romboutsia weinsteinii sp. nov. Strain CCRI-19649(T) Isolated from Surface Water.</title>
        <authorList>
            <person name="Maheux A.F."/>
            <person name="Boudreau D.K."/>
            <person name="Berube E."/>
            <person name="Boissinot M."/>
            <person name="Cantin P."/>
            <person name="Raymond F."/>
            <person name="Corbeil J."/>
            <person name="Omar R.F."/>
            <person name="Bergeron M.G."/>
        </authorList>
    </citation>
    <scope>NUCLEOTIDE SEQUENCE [LARGE SCALE GENOMIC DNA]</scope>
    <source>
        <strain evidence="2 3">CCRI-19649</strain>
    </source>
</reference>
<accession>A0A371J4H9</accession>
<evidence type="ECO:0000313" key="3">
    <source>
        <dbReference type="Proteomes" id="UP000215694"/>
    </source>
</evidence>
<dbReference type="Proteomes" id="UP000215694">
    <property type="component" value="Unassembled WGS sequence"/>
</dbReference>
<dbReference type="EMBL" id="NOJY02000012">
    <property type="protein sequence ID" value="RDY27576.1"/>
    <property type="molecule type" value="Genomic_DNA"/>
</dbReference>
<dbReference type="InterPro" id="IPR036291">
    <property type="entry name" value="NAD(P)-bd_dom_sf"/>
</dbReference>
<feature type="domain" description="CoA-binding" evidence="1">
    <location>
        <begin position="11"/>
        <end position="111"/>
    </location>
</feature>
<dbReference type="Pfam" id="PF13380">
    <property type="entry name" value="CoA_binding_2"/>
    <property type="match status" value="1"/>
</dbReference>
<protein>
    <submittedName>
        <fullName evidence="2">CoA-binding protein</fullName>
    </submittedName>
</protein>
<dbReference type="InterPro" id="IPR003781">
    <property type="entry name" value="CoA-bd"/>
</dbReference>
<dbReference type="SUPFAM" id="SSF51735">
    <property type="entry name" value="NAD(P)-binding Rossmann-fold domains"/>
    <property type="match status" value="1"/>
</dbReference>
<evidence type="ECO:0000313" key="2">
    <source>
        <dbReference type="EMBL" id="RDY27576.1"/>
    </source>
</evidence>
<proteinExistence type="predicted"/>
<sequence length="118" mass="13532">MDLKEIMQYNTFAVLGDTLNKEKYAYKIKHELIDSKYNVYSVGKELQSLNDIEEEIDIIDLCINPPAGIKLLKENKKSFKCMVIQPGAESEEILTYLQANNYSYIEGCLLVGIRLYGK</sequence>
<dbReference type="Gene3D" id="3.40.50.720">
    <property type="entry name" value="NAD(P)-binding Rossmann-like Domain"/>
    <property type="match status" value="1"/>
</dbReference>
<name>A0A371J4H9_9FIRM</name>
<keyword evidence="3" id="KW-1185">Reference proteome</keyword>
<comment type="caution">
    <text evidence="2">The sequence shown here is derived from an EMBL/GenBank/DDBJ whole genome shotgun (WGS) entry which is preliminary data.</text>
</comment>
<dbReference type="OrthoDB" id="9804695at2"/>
<dbReference type="AlphaFoldDB" id="A0A371J4H9"/>
<gene>
    <name evidence="2" type="ORF">CHL78_008915</name>
</gene>